<dbReference type="GO" id="GO:0005737">
    <property type="term" value="C:cytoplasm"/>
    <property type="evidence" value="ECO:0007669"/>
    <property type="project" value="TreeGrafter"/>
</dbReference>
<dbReference type="GO" id="GO:0008080">
    <property type="term" value="F:N-acetyltransferase activity"/>
    <property type="evidence" value="ECO:0007669"/>
    <property type="project" value="InterPro"/>
</dbReference>
<dbReference type="UniPathway" id="UPA00113">
    <property type="reaction ID" value="UER00529"/>
</dbReference>
<evidence type="ECO:0000313" key="4">
    <source>
        <dbReference type="EMBL" id="ACB42920.1"/>
    </source>
</evidence>
<dbReference type="InterPro" id="IPR000182">
    <property type="entry name" value="GNAT_dom"/>
</dbReference>
<feature type="domain" description="N-acetyltransferase" evidence="3">
    <location>
        <begin position="34"/>
        <end position="162"/>
    </location>
</feature>
<dbReference type="PANTHER" id="PTHR43626:SF4">
    <property type="entry name" value="GCN5-RELATED N-ACETYLTRANSFERASE 2, CHLOROPLASTIC"/>
    <property type="match status" value="1"/>
</dbReference>
<name>B1X4Q1_PAUCH</name>
<dbReference type="SUPFAM" id="SSF55729">
    <property type="entry name" value="Acyl-CoA N-acyltransferases (Nat)"/>
    <property type="match status" value="1"/>
</dbReference>
<proteinExistence type="predicted"/>
<dbReference type="GeneID" id="6481637"/>
<dbReference type="Gene3D" id="3.40.630.30">
    <property type="match status" value="1"/>
</dbReference>
<dbReference type="EMBL" id="CP000815">
    <property type="protein sequence ID" value="ACB42920.1"/>
    <property type="molecule type" value="Genomic_DNA"/>
</dbReference>
<dbReference type="AlphaFoldDB" id="B1X4Q1"/>
<reference evidence="4" key="1">
    <citation type="submission" date="2007-08" db="EMBL/GenBank/DDBJ databases">
        <authorList>
            <person name="Gloeckner G."/>
            <person name="Nowack E."/>
            <person name="Melkonian M."/>
        </authorList>
    </citation>
    <scope>NUCLEOTIDE SEQUENCE</scope>
</reference>
<dbReference type="InterPro" id="IPR045039">
    <property type="entry name" value="NSI-like"/>
</dbReference>
<keyword evidence="1" id="KW-0808">Transferase</keyword>
<keyword evidence="2" id="KW-0012">Acyltransferase</keyword>
<evidence type="ECO:0000256" key="1">
    <source>
        <dbReference type="ARBA" id="ARBA00022679"/>
    </source>
</evidence>
<gene>
    <name evidence="4" type="ordered locus">PCC_0483</name>
</gene>
<keyword evidence="4" id="KW-0934">Plastid</keyword>
<dbReference type="PANTHER" id="PTHR43626">
    <property type="entry name" value="ACYL-COA N-ACYLTRANSFERASE"/>
    <property type="match status" value="1"/>
</dbReference>
<evidence type="ECO:0000256" key="2">
    <source>
        <dbReference type="ARBA" id="ARBA00023315"/>
    </source>
</evidence>
<dbReference type="PROSITE" id="PS51186">
    <property type="entry name" value="GNAT"/>
    <property type="match status" value="1"/>
</dbReference>
<dbReference type="InterPro" id="IPR016181">
    <property type="entry name" value="Acyl_CoA_acyltransferase"/>
</dbReference>
<dbReference type="Pfam" id="PF00583">
    <property type="entry name" value="Acetyltransf_1"/>
    <property type="match status" value="1"/>
</dbReference>
<accession>B1X4Q1</accession>
<geneLocation type="organellar chromatophore" evidence="4"/>
<dbReference type="CDD" id="cd04301">
    <property type="entry name" value="NAT_SF"/>
    <property type="match status" value="1"/>
</dbReference>
<organism evidence="4">
    <name type="scientific">Paulinella chromatophora</name>
    <dbReference type="NCBI Taxonomy" id="39717"/>
    <lineage>
        <taxon>Eukaryota</taxon>
        <taxon>Sar</taxon>
        <taxon>Rhizaria</taxon>
        <taxon>Cercozoa</taxon>
        <taxon>Imbricatea</taxon>
        <taxon>Silicofilosea</taxon>
        <taxon>Euglyphida</taxon>
        <taxon>Paulinellidae</taxon>
        <taxon>Paulinella</taxon>
    </lineage>
</organism>
<sequence length="162" mass="17992">MKIVENTRSIESKVTLICHCGGATGMCLLGLGPSFYPTRSLWKLQRLLDQHSSWAIGRSKLKLKLKLDASVVSVSAWYGSKLVGFGRASSDGVFRAVLWDILVSTHWQGKGIGKQIVKKLLTSPSLENVEKVYLMTTKSGGFYQQLGFKYADTQKMLFLSKD</sequence>
<reference evidence="4" key="2">
    <citation type="journal article" date="2008" name="Curr. Biol.">
        <title>Chromatophore genome sequence of Paulinella sheds light on acquisition of photosynthesis by eukaryotes.</title>
        <authorList>
            <person name="Nowack E.C.M."/>
            <person name="Melkonian M."/>
            <person name="Gloeckner G."/>
        </authorList>
    </citation>
    <scope>NUCLEOTIDE SEQUENCE [LARGE SCALE GENOMIC DNA]</scope>
</reference>
<evidence type="ECO:0000259" key="3">
    <source>
        <dbReference type="PROSITE" id="PS51186"/>
    </source>
</evidence>
<dbReference type="RefSeq" id="YP_002049130.1">
    <property type="nucleotide sequence ID" value="NC_011087.1"/>
</dbReference>
<protein>
    <recommendedName>
        <fullName evidence="3">N-acetyltransferase domain-containing protein</fullName>
    </recommendedName>
</protein>
<dbReference type="GO" id="GO:0006048">
    <property type="term" value="P:UDP-N-acetylglucosamine biosynthetic process"/>
    <property type="evidence" value="ECO:0007669"/>
    <property type="project" value="UniProtKB-UniPathway"/>
</dbReference>